<evidence type="ECO:0000256" key="3">
    <source>
        <dbReference type="SAM" id="MobiDB-lite"/>
    </source>
</evidence>
<feature type="region of interest" description="Disordered" evidence="3">
    <location>
        <begin position="58"/>
        <end position="79"/>
    </location>
</feature>
<dbReference type="Gene3D" id="2.40.160.180">
    <property type="entry name" value="Carbohydrate-selective porin OprB"/>
    <property type="match status" value="1"/>
</dbReference>
<protein>
    <submittedName>
        <fullName evidence="4">Carbohydrate porin</fullName>
    </submittedName>
</protein>
<dbReference type="InterPro" id="IPR007049">
    <property type="entry name" value="Carb-sel_porin_OprB"/>
</dbReference>
<evidence type="ECO:0000256" key="2">
    <source>
        <dbReference type="RuleBase" id="RU363072"/>
    </source>
</evidence>
<feature type="signal peptide" evidence="2">
    <location>
        <begin position="1"/>
        <end position="51"/>
    </location>
</feature>
<reference evidence="4" key="1">
    <citation type="submission" date="2018-06" db="EMBL/GenBank/DDBJ databases">
        <authorList>
            <person name="O'Rourke A."/>
        </authorList>
    </citation>
    <scope>NUCLEOTIDE SEQUENCE</scope>
    <source>
        <strain evidence="4">132550021-3</strain>
    </source>
</reference>
<dbReference type="AlphaFoldDB" id="A0AAW4QBX9"/>
<evidence type="ECO:0000256" key="1">
    <source>
        <dbReference type="ARBA" id="ARBA00008769"/>
    </source>
</evidence>
<gene>
    <name evidence="4" type="ORF">DEE74_27085</name>
</gene>
<comment type="caution">
    <text evidence="4">The sequence shown here is derived from an EMBL/GenBank/DDBJ whole genome shotgun (WGS) entry which is preliminary data.</text>
</comment>
<feature type="compositionally biased region" description="Polar residues" evidence="3">
    <location>
        <begin position="60"/>
        <end position="78"/>
    </location>
</feature>
<dbReference type="Pfam" id="PF04966">
    <property type="entry name" value="OprB"/>
    <property type="match status" value="1"/>
</dbReference>
<accession>A0AAW4QBX9</accession>
<dbReference type="Proteomes" id="UP001199322">
    <property type="component" value="Unassembled WGS sequence"/>
</dbReference>
<dbReference type="GO" id="GO:0015288">
    <property type="term" value="F:porin activity"/>
    <property type="evidence" value="ECO:0007669"/>
    <property type="project" value="InterPro"/>
</dbReference>
<dbReference type="GO" id="GO:0008643">
    <property type="term" value="P:carbohydrate transport"/>
    <property type="evidence" value="ECO:0007669"/>
    <property type="project" value="InterPro"/>
</dbReference>
<sequence length="498" mass="54097">MLFFPLIQHIWVAVRSLSVVRATVLSQVARRRSAQLSMAVLMSALACVAHAENTVLAETPPTSSAEDQNAVGSKSPASAEQAPAMPEAQWWNFHAQATHITQWHSKFRAPYAGANSLASDGESSETTDMTLFVGLRLWHGAELYANPEIDQGFGLSNTLGVAGFPSGGAYKVGNNTPYHKLPRLFLRQTINLGGESEPLESAANQLAGSRSADNITVTVGKFAVVDVFDTNSYAHDPRADFLNWSVIEAGAFDYAADAWGYTRGAAVEWTQSWWTVRGGFFALSTTPNSESIDVGFKQHEWVGEIEARHQLLGRPGKLKFLAFVNRGYMGRYDDAVSLAQQTGSTPDTSLVRQFASRRGVALNVEQELANDLGFFARASMNDGNKETFDFTDINQSVSAGLSMSGSCWGRSKDRLGVAFAVNGLSKAARQYFAAGGLGVLIGDGALNYGTERIAEIYYTWAVMPHVTAGLDYQYIVHPAYNRDRGPVSVVAARLHLDF</sequence>
<evidence type="ECO:0000313" key="5">
    <source>
        <dbReference type="Proteomes" id="UP001199322"/>
    </source>
</evidence>
<evidence type="ECO:0000313" key="4">
    <source>
        <dbReference type="EMBL" id="MBX3893537.1"/>
    </source>
</evidence>
<comment type="similarity">
    <text evidence="1 2">Belongs to the OprB family.</text>
</comment>
<keyword evidence="2" id="KW-0732">Signal</keyword>
<dbReference type="EMBL" id="QGBI01000046">
    <property type="protein sequence ID" value="MBX3893537.1"/>
    <property type="molecule type" value="Genomic_DNA"/>
</dbReference>
<dbReference type="RefSeq" id="WP_004636985.1">
    <property type="nucleotide sequence ID" value="NZ_JAHFZH010000033.1"/>
</dbReference>
<dbReference type="InterPro" id="IPR038673">
    <property type="entry name" value="OprB_sf"/>
</dbReference>
<feature type="chain" id="PRO_5043114103" evidence="2">
    <location>
        <begin position="52"/>
        <end position="498"/>
    </location>
</feature>
<dbReference type="GO" id="GO:0016020">
    <property type="term" value="C:membrane"/>
    <property type="evidence" value="ECO:0007669"/>
    <property type="project" value="InterPro"/>
</dbReference>
<organism evidence="4 5">
    <name type="scientific">Ralstonia pickettii</name>
    <name type="common">Burkholderia pickettii</name>
    <dbReference type="NCBI Taxonomy" id="329"/>
    <lineage>
        <taxon>Bacteria</taxon>
        <taxon>Pseudomonadati</taxon>
        <taxon>Pseudomonadota</taxon>
        <taxon>Betaproteobacteria</taxon>
        <taxon>Burkholderiales</taxon>
        <taxon>Burkholderiaceae</taxon>
        <taxon>Ralstonia</taxon>
    </lineage>
</organism>
<name>A0AAW4QBX9_RALPI</name>
<proteinExistence type="inferred from homology"/>